<accession>A0A8H6JRT2</accession>
<proteinExistence type="predicted"/>
<evidence type="ECO:0000313" key="2">
    <source>
        <dbReference type="Proteomes" id="UP000639643"/>
    </source>
</evidence>
<dbReference type="AlphaFoldDB" id="A0A8H6JRT2"/>
<gene>
    <name evidence="1" type="ORF">CMUS01_12067</name>
</gene>
<reference evidence="1" key="1">
    <citation type="journal article" date="2020" name="Phytopathology">
        <title>Genome Sequence Resources of Colletotrichum truncatum, C. plurivorum, C. musicola, and C. sojae: Four Species Pathogenic to Soybean (Glycine max).</title>
        <authorList>
            <person name="Rogerio F."/>
            <person name="Boufleur T.R."/>
            <person name="Ciampi-Guillardi M."/>
            <person name="Sukno S.A."/>
            <person name="Thon M.R."/>
            <person name="Massola Junior N.S."/>
            <person name="Baroncelli R."/>
        </authorList>
    </citation>
    <scope>NUCLEOTIDE SEQUENCE</scope>
    <source>
        <strain evidence="1">LFN0074</strain>
    </source>
</reference>
<comment type="caution">
    <text evidence="1">The sequence shown here is derived from an EMBL/GenBank/DDBJ whole genome shotgun (WGS) entry which is preliminary data.</text>
</comment>
<dbReference type="OrthoDB" id="3766406at2759"/>
<protein>
    <submittedName>
        <fullName evidence="1">Uncharacterized protein</fullName>
    </submittedName>
</protein>
<organism evidence="1 2">
    <name type="scientific">Colletotrichum musicola</name>
    <dbReference type="NCBI Taxonomy" id="2175873"/>
    <lineage>
        <taxon>Eukaryota</taxon>
        <taxon>Fungi</taxon>
        <taxon>Dikarya</taxon>
        <taxon>Ascomycota</taxon>
        <taxon>Pezizomycotina</taxon>
        <taxon>Sordariomycetes</taxon>
        <taxon>Hypocreomycetidae</taxon>
        <taxon>Glomerellales</taxon>
        <taxon>Glomerellaceae</taxon>
        <taxon>Colletotrichum</taxon>
        <taxon>Colletotrichum orchidearum species complex</taxon>
    </lineage>
</organism>
<dbReference type="EMBL" id="WIGM01000651">
    <property type="protein sequence ID" value="KAF6817650.1"/>
    <property type="molecule type" value="Genomic_DNA"/>
</dbReference>
<evidence type="ECO:0000313" key="1">
    <source>
        <dbReference type="EMBL" id="KAF6817650.1"/>
    </source>
</evidence>
<keyword evidence="2" id="KW-1185">Reference proteome</keyword>
<dbReference type="Proteomes" id="UP000639643">
    <property type="component" value="Unassembled WGS sequence"/>
</dbReference>
<sequence>MQRHRLGKSYGLPIDSLEQRFEFERHISPGDKTESLSTRTAHLQRQSAKTWHFIHEYSARIKDHELGIHRSHQIRGPSCSVADLSKVIEDLELPICAHIFASAFTPASGVFPDHNSCVHGLHALWLAGRDPLLNTYSDQGGASCTTCRTDYFIEIANGEGRNGWVVNLDSYHNLGGCRDPNDGWWLSLTHTSFSHFNQRVHQGVSVDGLPYEIQYRHGMRRTIPRRWTSSYTNMLRMCFPLSPEWHRWAVLGIIHHNACGTYCSGGSYLLIPRTEPKEDAFKFLMCTALGVRG</sequence>
<name>A0A8H6JRT2_9PEZI</name>